<dbReference type="PANTHER" id="PTHR12137:SF54">
    <property type="entry name" value="CARBOHYDRATE SULFOTRANSFERASE"/>
    <property type="match status" value="1"/>
</dbReference>
<dbReference type="KEGG" id="puo:RZN69_02985"/>
<dbReference type="PANTHER" id="PTHR12137">
    <property type="entry name" value="CARBOHYDRATE SULFOTRANSFERASE"/>
    <property type="match status" value="1"/>
</dbReference>
<dbReference type="InterPro" id="IPR018011">
    <property type="entry name" value="Carb_sulfotrans_8-10"/>
</dbReference>
<keyword evidence="2" id="KW-0808">Transferase</keyword>
<keyword evidence="4" id="KW-1133">Transmembrane helix</keyword>
<dbReference type="InterPro" id="IPR027417">
    <property type="entry name" value="P-loop_NTPase"/>
</dbReference>
<dbReference type="RefSeq" id="WP_317834521.1">
    <property type="nucleotide sequence ID" value="NZ_CP136920.1"/>
</dbReference>
<evidence type="ECO:0000256" key="3">
    <source>
        <dbReference type="ARBA" id="ARBA00022692"/>
    </source>
</evidence>
<evidence type="ECO:0000256" key="6">
    <source>
        <dbReference type="ARBA" id="ARBA00023136"/>
    </source>
</evidence>
<dbReference type="GO" id="GO:0016051">
    <property type="term" value="P:carbohydrate biosynthetic process"/>
    <property type="evidence" value="ECO:0007669"/>
    <property type="project" value="InterPro"/>
</dbReference>
<evidence type="ECO:0000256" key="5">
    <source>
        <dbReference type="ARBA" id="ARBA00023034"/>
    </source>
</evidence>
<keyword evidence="6" id="KW-0472">Membrane</keyword>
<dbReference type="InterPro" id="IPR005331">
    <property type="entry name" value="Sulfotransferase"/>
</dbReference>
<evidence type="ECO:0000256" key="2">
    <source>
        <dbReference type="ARBA" id="ARBA00022679"/>
    </source>
</evidence>
<dbReference type="Gene3D" id="3.40.50.300">
    <property type="entry name" value="P-loop containing nucleotide triphosphate hydrolases"/>
    <property type="match status" value="1"/>
</dbReference>
<dbReference type="Proteomes" id="UP001304300">
    <property type="component" value="Chromosome"/>
</dbReference>
<sequence>MICHEHKFIFVHIPKTGGTSIRRALPEGDDCSVDGSPHGTLAMYHKHYGEPIFSSYFKFAITRNPWDRVVSAYHFNRMQPEEILDQDIAPNWKKLIRYAKEHSFDEWVKTPPFADRQLYFISLEFDFTRATTHGLDFVGDFASLQASYEEACKRIGIPSTTLPDINHGSSHHDYRSQYSPETSAIIHEQYRNEIELFGYEF</sequence>
<dbReference type="GO" id="GO:0016020">
    <property type="term" value="C:membrane"/>
    <property type="evidence" value="ECO:0007669"/>
    <property type="project" value="InterPro"/>
</dbReference>
<dbReference type="Pfam" id="PF03567">
    <property type="entry name" value="Sulfotransfer_2"/>
    <property type="match status" value="1"/>
</dbReference>
<keyword evidence="5" id="KW-0333">Golgi apparatus</keyword>
<keyword evidence="9" id="KW-1185">Reference proteome</keyword>
<dbReference type="AlphaFoldDB" id="A0AAQ3LCP5"/>
<name>A0AAQ3LCP5_9BACT</name>
<keyword evidence="7" id="KW-0325">Glycoprotein</keyword>
<evidence type="ECO:0000256" key="1">
    <source>
        <dbReference type="ARBA" id="ARBA00004323"/>
    </source>
</evidence>
<protein>
    <submittedName>
        <fullName evidence="8">Sulfotransferase family 2 domain-containing protein</fullName>
    </submittedName>
</protein>
<keyword evidence="3" id="KW-0812">Transmembrane</keyword>
<dbReference type="GO" id="GO:0008146">
    <property type="term" value="F:sulfotransferase activity"/>
    <property type="evidence" value="ECO:0007669"/>
    <property type="project" value="InterPro"/>
</dbReference>
<organism evidence="8 9">
    <name type="scientific">Rubellicoccus peritrichatus</name>
    <dbReference type="NCBI Taxonomy" id="3080537"/>
    <lineage>
        <taxon>Bacteria</taxon>
        <taxon>Pseudomonadati</taxon>
        <taxon>Verrucomicrobiota</taxon>
        <taxon>Opitutia</taxon>
        <taxon>Puniceicoccales</taxon>
        <taxon>Cerasicoccaceae</taxon>
        <taxon>Rubellicoccus</taxon>
    </lineage>
</organism>
<reference evidence="8 9" key="1">
    <citation type="submission" date="2023-10" db="EMBL/GenBank/DDBJ databases">
        <title>Rubellicoccus peritrichatus gen. nov., sp. nov., isolated from an algae of coral reef tank.</title>
        <authorList>
            <person name="Luo J."/>
        </authorList>
    </citation>
    <scope>NUCLEOTIDE SEQUENCE [LARGE SCALE GENOMIC DNA]</scope>
    <source>
        <strain evidence="8 9">CR14</strain>
    </source>
</reference>
<comment type="subcellular location">
    <subcellularLocation>
        <location evidence="1">Golgi apparatus membrane</location>
        <topology evidence="1">Single-pass type II membrane protein</topology>
    </subcellularLocation>
</comment>
<dbReference type="EMBL" id="CP136920">
    <property type="protein sequence ID" value="WOO42037.1"/>
    <property type="molecule type" value="Genomic_DNA"/>
</dbReference>
<evidence type="ECO:0000313" key="8">
    <source>
        <dbReference type="EMBL" id="WOO42037.1"/>
    </source>
</evidence>
<proteinExistence type="predicted"/>
<accession>A0AAQ3LCP5</accession>
<evidence type="ECO:0000256" key="4">
    <source>
        <dbReference type="ARBA" id="ARBA00022989"/>
    </source>
</evidence>
<gene>
    <name evidence="8" type="ORF">RZN69_02985</name>
</gene>
<evidence type="ECO:0000256" key="7">
    <source>
        <dbReference type="ARBA" id="ARBA00023180"/>
    </source>
</evidence>
<evidence type="ECO:0000313" key="9">
    <source>
        <dbReference type="Proteomes" id="UP001304300"/>
    </source>
</evidence>
<dbReference type="SUPFAM" id="SSF52540">
    <property type="entry name" value="P-loop containing nucleoside triphosphate hydrolases"/>
    <property type="match status" value="1"/>
</dbReference>